<dbReference type="SMART" id="SM00304">
    <property type="entry name" value="HAMP"/>
    <property type="match status" value="2"/>
</dbReference>
<evidence type="ECO:0000259" key="6">
    <source>
        <dbReference type="PROSITE" id="PS50111"/>
    </source>
</evidence>
<keyword evidence="5" id="KW-0812">Transmembrane</keyword>
<keyword evidence="5" id="KW-0472">Membrane</keyword>
<dbReference type="InterPro" id="IPR003660">
    <property type="entry name" value="HAMP_dom"/>
</dbReference>
<dbReference type="SMART" id="SM00283">
    <property type="entry name" value="MA"/>
    <property type="match status" value="1"/>
</dbReference>
<feature type="region of interest" description="Disordered" evidence="4">
    <location>
        <begin position="805"/>
        <end position="836"/>
    </location>
</feature>
<comment type="caution">
    <text evidence="8">The sequence shown here is derived from an EMBL/GenBank/DDBJ whole genome shotgun (WGS) entry which is preliminary data.</text>
</comment>
<feature type="domain" description="HAMP" evidence="7">
    <location>
        <begin position="344"/>
        <end position="397"/>
    </location>
</feature>
<accession>A0ABW0IZQ0</accession>
<dbReference type="SUPFAM" id="SSF158472">
    <property type="entry name" value="HAMP domain-like"/>
    <property type="match status" value="1"/>
</dbReference>
<reference evidence="9" key="1">
    <citation type="journal article" date="2019" name="Int. J. Syst. Evol. Microbiol.">
        <title>The Global Catalogue of Microorganisms (GCM) 10K type strain sequencing project: providing services to taxonomists for standard genome sequencing and annotation.</title>
        <authorList>
            <consortium name="The Broad Institute Genomics Platform"/>
            <consortium name="The Broad Institute Genome Sequencing Center for Infectious Disease"/>
            <person name="Wu L."/>
            <person name="Ma J."/>
        </authorList>
    </citation>
    <scope>NUCLEOTIDE SEQUENCE [LARGE SCALE GENOMIC DNA]</scope>
    <source>
        <strain evidence="9">NCAIM B.01391</strain>
    </source>
</reference>
<dbReference type="Proteomes" id="UP001596053">
    <property type="component" value="Unassembled WGS sequence"/>
</dbReference>
<keyword evidence="1" id="KW-0488">Methylation</keyword>
<gene>
    <name evidence="8" type="ORF">ACFPOB_24705</name>
</gene>
<dbReference type="Gene3D" id="6.10.340.10">
    <property type="match status" value="1"/>
</dbReference>
<evidence type="ECO:0000256" key="5">
    <source>
        <dbReference type="SAM" id="Phobius"/>
    </source>
</evidence>
<evidence type="ECO:0000256" key="3">
    <source>
        <dbReference type="PROSITE-ProRule" id="PRU00284"/>
    </source>
</evidence>
<dbReference type="InterPro" id="IPR004090">
    <property type="entry name" value="Chemotax_Me-accpt_rcpt"/>
</dbReference>
<keyword evidence="3" id="KW-0807">Transducer</keyword>
<evidence type="ECO:0000256" key="1">
    <source>
        <dbReference type="ARBA" id="ARBA00022481"/>
    </source>
</evidence>
<feature type="domain" description="HAMP" evidence="7">
    <location>
        <begin position="460"/>
        <end position="512"/>
    </location>
</feature>
<feature type="transmembrane region" description="Helical" evidence="5">
    <location>
        <begin position="12"/>
        <end position="32"/>
    </location>
</feature>
<proteinExistence type="inferred from homology"/>
<dbReference type="CDD" id="cd11386">
    <property type="entry name" value="MCP_signal"/>
    <property type="match status" value="1"/>
</dbReference>
<dbReference type="CDD" id="cd06225">
    <property type="entry name" value="HAMP"/>
    <property type="match status" value="2"/>
</dbReference>
<dbReference type="Pfam" id="PF00672">
    <property type="entry name" value="HAMP"/>
    <property type="match status" value="1"/>
</dbReference>
<comment type="similarity">
    <text evidence="2">Belongs to the methyl-accepting chemotaxis (MCP) protein family.</text>
</comment>
<feature type="compositionally biased region" description="Basic and acidic residues" evidence="4">
    <location>
        <begin position="809"/>
        <end position="830"/>
    </location>
</feature>
<dbReference type="PRINTS" id="PR00260">
    <property type="entry name" value="CHEMTRNSDUCR"/>
</dbReference>
<evidence type="ECO:0000313" key="8">
    <source>
        <dbReference type="EMBL" id="MFC5422764.1"/>
    </source>
</evidence>
<dbReference type="PANTHER" id="PTHR43531:SF14">
    <property type="entry name" value="METHYL-ACCEPTING CHEMOTAXIS PROTEIN I-RELATED"/>
    <property type="match status" value="1"/>
</dbReference>
<evidence type="ECO:0000259" key="7">
    <source>
        <dbReference type="PROSITE" id="PS50885"/>
    </source>
</evidence>
<dbReference type="RefSeq" id="WP_377800994.1">
    <property type="nucleotide sequence ID" value="NZ_JBHSLW010000052.1"/>
</dbReference>
<evidence type="ECO:0000256" key="2">
    <source>
        <dbReference type="ARBA" id="ARBA00029447"/>
    </source>
</evidence>
<organism evidence="8 9">
    <name type="scientific">Bosea eneae</name>
    <dbReference type="NCBI Taxonomy" id="151454"/>
    <lineage>
        <taxon>Bacteria</taxon>
        <taxon>Pseudomonadati</taxon>
        <taxon>Pseudomonadota</taxon>
        <taxon>Alphaproteobacteria</taxon>
        <taxon>Hyphomicrobiales</taxon>
        <taxon>Boseaceae</taxon>
        <taxon>Bosea</taxon>
    </lineage>
</organism>
<keyword evidence="5" id="KW-1133">Transmembrane helix</keyword>
<feature type="domain" description="Methyl-accepting transducer" evidence="6">
    <location>
        <begin position="517"/>
        <end position="746"/>
    </location>
</feature>
<evidence type="ECO:0000256" key="4">
    <source>
        <dbReference type="SAM" id="MobiDB-lite"/>
    </source>
</evidence>
<dbReference type="InterPro" id="IPR004089">
    <property type="entry name" value="MCPsignal_dom"/>
</dbReference>
<dbReference type="Pfam" id="PF00015">
    <property type="entry name" value="MCPsignal"/>
    <property type="match status" value="1"/>
</dbReference>
<dbReference type="PROSITE" id="PS50111">
    <property type="entry name" value="CHEMOTAXIS_TRANSDUC_2"/>
    <property type="match status" value="1"/>
</dbReference>
<dbReference type="SUPFAM" id="SSF58104">
    <property type="entry name" value="Methyl-accepting chemotaxis protein (MCP) signaling domain"/>
    <property type="match status" value="1"/>
</dbReference>
<evidence type="ECO:0000313" key="9">
    <source>
        <dbReference type="Proteomes" id="UP001596053"/>
    </source>
</evidence>
<dbReference type="InterPro" id="IPR051310">
    <property type="entry name" value="MCP_chemotaxis"/>
</dbReference>
<protein>
    <submittedName>
        <fullName evidence="8">Methyl-accepting chemotaxis protein</fullName>
    </submittedName>
</protein>
<feature type="transmembrane region" description="Helical" evidence="5">
    <location>
        <begin position="317"/>
        <end position="339"/>
    </location>
</feature>
<keyword evidence="9" id="KW-1185">Reference proteome</keyword>
<dbReference type="PROSITE" id="PS50885">
    <property type="entry name" value="HAMP"/>
    <property type="match status" value="2"/>
</dbReference>
<dbReference type="Pfam" id="PF18947">
    <property type="entry name" value="HAMP_2"/>
    <property type="match status" value="1"/>
</dbReference>
<dbReference type="EMBL" id="JBHSLW010000052">
    <property type="protein sequence ID" value="MFC5422764.1"/>
    <property type="molecule type" value="Genomic_DNA"/>
</dbReference>
<sequence>MNLFSTSIRNYLVATMACLCVPGLGALGYLAGQAVEDVLTSRRLVELVAADEALLVAGNTIRSNRGQAQTAIQVADDPTPTLKRIEQANRDALASAIARLRSTDLSDRNALADAIDQKEKATASKLPEMYAEAGKPKAQRSLAATMPWYNGVGDIETAMTAASDATSTAVRLSDPALADLQNFKAAGWRVRSNYGTQCSILRPVFGSNKPMEPAQLRRLGEMRGASDAGVAQLTQLAARPGVSPELVRKVGAMNAEVTAANRLMDEQLGRVGQGSSPVVGAEDWTKQCNGPFSTILAAVGQSFDEMENVTQATLTRAWTRLAITGGLFLALLAICVVSWRGVQRRIARPLVQLQTALAGMQAGDFAQKIPAPPCPDEIGTLSEALEDYRQNALALETNRRDREVAMLADAEQAAKVRALVGEVAGIVAAARAGDFSGQAEAGDVDGPLRELVEGVNEINAVVDAATTEFADAMQSLAAGDLTHRVTTGYRGRFAALQEAINQTAERLSTTMRTIQANASDVGLSAREISTGADDLSKRTEEQASSLEESAATTEELAASVKASAQASQQAVRQAGQAMQVAQDGGAIASEAVAAMARIEDASKKISEIVSVIDGIAFQTNLLALNAAVEAARAGDAGKGFAVVASEVRTLAQRSGEAAKDISGLISSSNSEIESGVKLVRQAGDALTRIVEASRGVQTTISEVATASAEQANGIEEMSQTVAHMDEMTQANAALAEQSAASANALAGKIAELNALVAAFRTGDELAPVARASAASYAPPPLRTSDLAAIATGQGAEPERLRKLAAAIAEQKKAPSRESPARKRANTRSDDAGWEEF</sequence>
<name>A0ABW0IZQ0_9HYPH</name>
<dbReference type="PANTHER" id="PTHR43531">
    <property type="entry name" value="PROTEIN ICFG"/>
    <property type="match status" value="1"/>
</dbReference>
<dbReference type="Gene3D" id="1.10.287.950">
    <property type="entry name" value="Methyl-accepting chemotaxis protein"/>
    <property type="match status" value="1"/>
</dbReference>